<dbReference type="SUPFAM" id="SSF110217">
    <property type="entry name" value="DNA-binding protein LAG-1 (CSL)"/>
    <property type="match status" value="1"/>
</dbReference>
<comment type="caution">
    <text evidence="10">The sequence shown here is derived from an EMBL/GenBank/DDBJ whole genome shotgun (WGS) entry which is preliminary data.</text>
</comment>
<dbReference type="FunCoup" id="G4T7Y2">
    <property type="interactions" value="167"/>
</dbReference>
<dbReference type="Pfam" id="PF09271">
    <property type="entry name" value="LAG1-DNAbind"/>
    <property type="match status" value="1"/>
</dbReference>
<dbReference type="GO" id="GO:0005634">
    <property type="term" value="C:nucleus"/>
    <property type="evidence" value="ECO:0007669"/>
    <property type="project" value="UniProtKB-SubCell"/>
</dbReference>
<protein>
    <submittedName>
        <fullName evidence="10">Uncharacterized protein</fullName>
    </submittedName>
</protein>
<dbReference type="HOGENOM" id="CLU_341031_0_0_1"/>
<dbReference type="InterPro" id="IPR040159">
    <property type="entry name" value="CLS_fam"/>
</dbReference>
<comment type="subcellular location">
    <subcellularLocation>
        <location evidence="1">Nucleus</location>
    </subcellularLocation>
</comment>
<keyword evidence="4" id="KW-0238">DNA-binding</keyword>
<dbReference type="AlphaFoldDB" id="G4T7Y2"/>
<dbReference type="InterPro" id="IPR015351">
    <property type="entry name" value="RBP-J/Cbf11/Cbf12_DNA-bd"/>
</dbReference>
<evidence type="ECO:0000256" key="3">
    <source>
        <dbReference type="ARBA" id="ARBA00023015"/>
    </source>
</evidence>
<dbReference type="EMBL" id="CAFZ01000014">
    <property type="protein sequence ID" value="CCA67425.1"/>
    <property type="molecule type" value="Genomic_DNA"/>
</dbReference>
<evidence type="ECO:0000256" key="5">
    <source>
        <dbReference type="ARBA" id="ARBA00023163"/>
    </source>
</evidence>
<feature type="compositionally biased region" description="Basic and acidic residues" evidence="7">
    <location>
        <begin position="66"/>
        <end position="75"/>
    </location>
</feature>
<dbReference type="InterPro" id="IPR037095">
    <property type="entry name" value="RBP-J/Cbf11_DNA-bd_sf"/>
</dbReference>
<dbReference type="SMART" id="SM01268">
    <property type="entry name" value="BTD"/>
    <property type="match status" value="1"/>
</dbReference>
<dbReference type="InParanoid" id="G4T7Y2"/>
<accession>G4T7Y2</accession>
<feature type="compositionally biased region" description="Gly residues" evidence="7">
    <location>
        <begin position="603"/>
        <end position="612"/>
    </location>
</feature>
<feature type="domain" description="Beta-trefoil DNA-binding" evidence="9">
    <location>
        <begin position="267"/>
        <end position="447"/>
    </location>
</feature>
<feature type="compositionally biased region" description="Polar residues" evidence="7">
    <location>
        <begin position="656"/>
        <end position="670"/>
    </location>
</feature>
<dbReference type="InterPro" id="IPR015350">
    <property type="entry name" value="Beta-trefoil_DNA-bd_dom"/>
</dbReference>
<feature type="compositionally biased region" description="Low complexity" evidence="7">
    <location>
        <begin position="674"/>
        <end position="683"/>
    </location>
</feature>
<name>G4T7Y2_SERID</name>
<feature type="compositionally biased region" description="Basic and acidic residues" evidence="7">
    <location>
        <begin position="728"/>
        <end position="740"/>
    </location>
</feature>
<dbReference type="GO" id="GO:0001228">
    <property type="term" value="F:DNA-binding transcription activator activity, RNA polymerase II-specific"/>
    <property type="evidence" value="ECO:0007669"/>
    <property type="project" value="InterPro"/>
</dbReference>
<dbReference type="SMART" id="SM01267">
    <property type="entry name" value="LAG1_DNAbind"/>
    <property type="match status" value="1"/>
</dbReference>
<keyword evidence="6" id="KW-0539">Nucleus</keyword>
<dbReference type="OrthoDB" id="5600360at2759"/>
<dbReference type="PANTHER" id="PTHR10665">
    <property type="entry name" value="RECOMBINING BINDING PROTEIN SUPPRESSOR OF HAIRLESS"/>
    <property type="match status" value="1"/>
</dbReference>
<feature type="region of interest" description="Disordered" evidence="7">
    <location>
        <begin position="289"/>
        <end position="311"/>
    </location>
</feature>
<dbReference type="InterPro" id="IPR008967">
    <property type="entry name" value="p53-like_TF_DNA-bd_sf"/>
</dbReference>
<evidence type="ECO:0000313" key="10">
    <source>
        <dbReference type="EMBL" id="CCA67425.1"/>
    </source>
</evidence>
<evidence type="ECO:0000256" key="7">
    <source>
        <dbReference type="SAM" id="MobiDB-lite"/>
    </source>
</evidence>
<keyword evidence="3" id="KW-0805">Transcription regulation</keyword>
<reference evidence="10 11" key="1">
    <citation type="journal article" date="2011" name="PLoS Pathog.">
        <title>Endophytic Life Strategies Decoded by Genome and Transcriptome Analyses of the Mutualistic Root Symbiont Piriformospora indica.</title>
        <authorList>
            <person name="Zuccaro A."/>
            <person name="Lahrmann U."/>
            <person name="Guldener U."/>
            <person name="Langen G."/>
            <person name="Pfiffi S."/>
            <person name="Biedenkopf D."/>
            <person name="Wong P."/>
            <person name="Samans B."/>
            <person name="Grimm C."/>
            <person name="Basiewicz M."/>
            <person name="Murat C."/>
            <person name="Martin F."/>
            <person name="Kogel K.H."/>
        </authorList>
    </citation>
    <scope>NUCLEOTIDE SEQUENCE [LARGE SCALE GENOMIC DNA]</scope>
    <source>
        <strain evidence="10 11">DSM 11827</strain>
    </source>
</reference>
<feature type="region of interest" description="Disordered" evidence="7">
    <location>
        <begin position="60"/>
        <end position="105"/>
    </location>
</feature>
<keyword evidence="11" id="KW-1185">Reference proteome</keyword>
<proteinExistence type="inferred from homology"/>
<evidence type="ECO:0000259" key="8">
    <source>
        <dbReference type="SMART" id="SM01267"/>
    </source>
</evidence>
<feature type="compositionally biased region" description="Polar residues" evidence="7">
    <location>
        <begin position="592"/>
        <end position="601"/>
    </location>
</feature>
<evidence type="ECO:0000259" key="9">
    <source>
        <dbReference type="SMART" id="SM01268"/>
    </source>
</evidence>
<feature type="compositionally biased region" description="Polar residues" evidence="7">
    <location>
        <begin position="699"/>
        <end position="713"/>
    </location>
</feature>
<dbReference type="Proteomes" id="UP000007148">
    <property type="component" value="Unassembled WGS sequence"/>
</dbReference>
<evidence type="ECO:0000313" key="11">
    <source>
        <dbReference type="Proteomes" id="UP000007148"/>
    </source>
</evidence>
<organism evidence="10 11">
    <name type="scientific">Serendipita indica (strain DSM 11827)</name>
    <name type="common">Root endophyte fungus</name>
    <name type="synonym">Piriformospora indica</name>
    <dbReference type="NCBI Taxonomy" id="1109443"/>
    <lineage>
        <taxon>Eukaryota</taxon>
        <taxon>Fungi</taxon>
        <taxon>Dikarya</taxon>
        <taxon>Basidiomycota</taxon>
        <taxon>Agaricomycotina</taxon>
        <taxon>Agaricomycetes</taxon>
        <taxon>Sebacinales</taxon>
        <taxon>Serendipitaceae</taxon>
        <taxon>Serendipita</taxon>
    </lineage>
</organism>
<comment type="similarity">
    <text evidence="2">Belongs to the Su(H) family.</text>
</comment>
<evidence type="ECO:0000256" key="1">
    <source>
        <dbReference type="ARBA" id="ARBA00004123"/>
    </source>
</evidence>
<dbReference type="GO" id="GO:0000978">
    <property type="term" value="F:RNA polymerase II cis-regulatory region sequence-specific DNA binding"/>
    <property type="evidence" value="ECO:0007669"/>
    <property type="project" value="InterPro"/>
</dbReference>
<gene>
    <name evidence="10" type="ORF">PIIN_01256</name>
</gene>
<keyword evidence="5" id="KW-0804">Transcription</keyword>
<evidence type="ECO:0000256" key="2">
    <source>
        <dbReference type="ARBA" id="ARBA00009704"/>
    </source>
</evidence>
<dbReference type="Gene3D" id="2.60.40.1450">
    <property type="entry name" value="LAG1, DNA binding domain"/>
    <property type="match status" value="1"/>
</dbReference>
<feature type="compositionally biased region" description="Low complexity" evidence="7">
    <location>
        <begin position="567"/>
        <end position="591"/>
    </location>
</feature>
<dbReference type="SUPFAM" id="SSF49417">
    <property type="entry name" value="p53-like transcription factors"/>
    <property type="match status" value="1"/>
</dbReference>
<feature type="region of interest" description="Disordered" evidence="7">
    <location>
        <begin position="560"/>
        <end position="620"/>
    </location>
</feature>
<feature type="compositionally biased region" description="Basic and acidic residues" evidence="7">
    <location>
        <begin position="686"/>
        <end position="696"/>
    </location>
</feature>
<feature type="compositionally biased region" description="Polar residues" evidence="7">
    <location>
        <begin position="79"/>
        <end position="91"/>
    </location>
</feature>
<dbReference type="InterPro" id="IPR036358">
    <property type="entry name" value="BTD_sf"/>
</dbReference>
<sequence length="832" mass="90091">MDPDGHSERPYPTLSSTTSVKPSTNGHSALPGDYTAPPRSSAHRTSDSRDFGHLLDAINIGASSPDRSRSSHSRSDSSTWVNQNQNNAHQQRVQKRKRTDSDIGTTAVPKIRRVIQDNVLQRNVAAQNMTTIVTYHAAAAQKSYGQEKRFLCPPPLVRVSGPLSAHLRHQQLKMCVVSELGNILQDHVGQFDAEHGIVCFKQLHISSQGKDKQFQLSLSISDISGLETSDQQPVAGAPPKAPWATLYSAPVHIISKPSKKTTRGNTPGISNMGMIALFNRINSQTVRTKYLSHRPPQSDPSAPAAGGPITLTTSSSHWDPFTIEIVPPEAANAPILYGSRIVLRTGPNATSYEFIVRKVEKHQSLASEYGRQVSQMQKIALMRADLEPVDGKMCYLSALVERPGPEPMPVVPGSTHPTSWRWCEVRQQTAEDGTQTEYHEVNDYATWMITSVAQFETTFFDASGGNVMPPLAPITPAPSAMHGCRWVPPLLSSQPGQDPVAHTLHMGISNFFAHYPSSPLAASWIKTPLQVWLGDLGPLPLTAEEGAINVTQQQHGFVFPATPVHPNVANGSANGNGTSGSSGQLAGSSSSHNGPVASTSAGPGLGPGGGVVVLGNSPPTLRDPPFATYVTVYLPPMEELVSALLDSVRTRRRHAQATTSSRSMSATLQRSGHSRSASISGSGTPRGDRMSVDRPYHSRQPSTSNQRYTSGSTPMHVDDSENDIEQDESSHRDRPSFAERLEEESDAVEEEDVQTLWERKPSLPILFIRGPPDETAQNIQHYQPQYQQRIAFHSGLALRCVAASGEGPENLDGWSVRIDKVQLGSTGPTASP</sequence>
<evidence type="ECO:0000256" key="4">
    <source>
        <dbReference type="ARBA" id="ARBA00023125"/>
    </source>
</evidence>
<feature type="compositionally biased region" description="Polar residues" evidence="7">
    <location>
        <begin position="13"/>
        <end position="27"/>
    </location>
</feature>
<dbReference type="eggNOG" id="KOG3743">
    <property type="taxonomic scope" value="Eukaryota"/>
</dbReference>
<feature type="region of interest" description="Disordered" evidence="7">
    <location>
        <begin position="1"/>
        <end position="47"/>
    </location>
</feature>
<feature type="domain" description="RBP-J/Cbf11/Cbf12 DNA binding" evidence="8">
    <location>
        <begin position="131"/>
        <end position="266"/>
    </location>
</feature>
<dbReference type="STRING" id="1109443.G4T7Y2"/>
<dbReference type="Gene3D" id="2.80.10.50">
    <property type="match status" value="1"/>
</dbReference>
<feature type="region of interest" description="Disordered" evidence="7">
    <location>
        <begin position="652"/>
        <end position="748"/>
    </location>
</feature>
<evidence type="ECO:0000256" key="6">
    <source>
        <dbReference type="ARBA" id="ARBA00023242"/>
    </source>
</evidence>